<dbReference type="Gene3D" id="3.20.80.10">
    <property type="entry name" value="Regulatory factor, effector binding domain"/>
    <property type="match status" value="1"/>
</dbReference>
<dbReference type="InterPro" id="IPR029441">
    <property type="entry name" value="Cass2"/>
</dbReference>
<dbReference type="InterPro" id="IPR053182">
    <property type="entry name" value="YobU-like_regulator"/>
</dbReference>
<dbReference type="RefSeq" id="WP_153728673.1">
    <property type="nucleotide sequence ID" value="NZ_WJNH01000006.1"/>
</dbReference>
<protein>
    <submittedName>
        <fullName evidence="2">AraC family transcriptional regulator</fullName>
    </submittedName>
</protein>
<dbReference type="SUPFAM" id="SSF55136">
    <property type="entry name" value="Probable bacterial effector-binding domain"/>
    <property type="match status" value="1"/>
</dbReference>
<organism evidence="2 3">
    <name type="scientific">Salinibacillus xinjiangensis</name>
    <dbReference type="NCBI Taxonomy" id="1229268"/>
    <lineage>
        <taxon>Bacteria</taxon>
        <taxon>Bacillati</taxon>
        <taxon>Bacillota</taxon>
        <taxon>Bacilli</taxon>
        <taxon>Bacillales</taxon>
        <taxon>Bacillaceae</taxon>
        <taxon>Salinibacillus</taxon>
    </lineage>
</organism>
<dbReference type="PANTHER" id="PTHR36444:SF3">
    <property type="entry name" value="TRANSCRIPTIONAL ACTIVATOR, PUTATIVE-RELATED"/>
    <property type="match status" value="1"/>
</dbReference>
<dbReference type="Proteomes" id="UP000480185">
    <property type="component" value="Unassembled WGS sequence"/>
</dbReference>
<dbReference type="InterPro" id="IPR010499">
    <property type="entry name" value="AraC_E-bd"/>
</dbReference>
<dbReference type="EMBL" id="WJNH01000006">
    <property type="protein sequence ID" value="MRG86763.1"/>
    <property type="molecule type" value="Genomic_DNA"/>
</dbReference>
<gene>
    <name evidence="2" type="ORF">GH754_10625</name>
</gene>
<dbReference type="SMART" id="SM00871">
    <property type="entry name" value="AraC_E_bind"/>
    <property type="match status" value="1"/>
</dbReference>
<dbReference type="PANTHER" id="PTHR36444">
    <property type="entry name" value="TRANSCRIPTIONAL REGULATOR PROTEIN YOBU-RELATED"/>
    <property type="match status" value="1"/>
</dbReference>
<dbReference type="OrthoDB" id="9801123at2"/>
<evidence type="ECO:0000313" key="2">
    <source>
        <dbReference type="EMBL" id="MRG86763.1"/>
    </source>
</evidence>
<comment type="caution">
    <text evidence="2">The sequence shown here is derived from an EMBL/GenBank/DDBJ whole genome shotgun (WGS) entry which is preliminary data.</text>
</comment>
<name>A0A6G1X6Y2_9BACI</name>
<evidence type="ECO:0000313" key="3">
    <source>
        <dbReference type="Proteomes" id="UP000480185"/>
    </source>
</evidence>
<feature type="domain" description="AraC effector-binding" evidence="1">
    <location>
        <begin position="1"/>
        <end position="157"/>
    </location>
</feature>
<dbReference type="AlphaFoldDB" id="A0A6G1X6Y2"/>
<dbReference type="InterPro" id="IPR011256">
    <property type="entry name" value="Reg_factor_effector_dom_sf"/>
</dbReference>
<reference evidence="2 3" key="1">
    <citation type="submission" date="2019-11" db="EMBL/GenBank/DDBJ databases">
        <authorList>
            <person name="Li J."/>
        </authorList>
    </citation>
    <scope>NUCLEOTIDE SEQUENCE [LARGE SCALE GENOMIC DNA]</scope>
    <source>
        <strain evidence="2 3">J4</strain>
    </source>
</reference>
<keyword evidence="3" id="KW-1185">Reference proteome</keyword>
<sequence>MDYKIVKKEGFRVIGKEIRTSTKNDENFKHIPQFWEECNENGTADKLSEYAGDLGLLGICMEFDPENEEFTYVIGIEKPEQNPMEGLVEKEIQGATWAVFEAVGPMPGAIQKVWEGIFTEWFPSTGYAHADAPEFEVYPSGNPYDEDYRSEVWIPIVDDK</sequence>
<proteinExistence type="predicted"/>
<accession>A0A6G1X6Y2</accession>
<evidence type="ECO:0000259" key="1">
    <source>
        <dbReference type="SMART" id="SM00871"/>
    </source>
</evidence>
<dbReference type="Pfam" id="PF14526">
    <property type="entry name" value="Cass2"/>
    <property type="match status" value="1"/>
</dbReference>